<evidence type="ECO:0000313" key="3">
    <source>
        <dbReference type="Proteomes" id="UP000613580"/>
    </source>
</evidence>
<evidence type="ECO:0000313" key="2">
    <source>
        <dbReference type="EMBL" id="KAF7304498.1"/>
    </source>
</evidence>
<accession>A0A8H6SRF8</accession>
<dbReference type="PANTHER" id="PTHR34365">
    <property type="entry name" value="ENOLASE (DUF1399)"/>
    <property type="match status" value="1"/>
</dbReference>
<dbReference type="Pfam" id="PF07173">
    <property type="entry name" value="GRDP-like"/>
    <property type="match status" value="1"/>
</dbReference>
<keyword evidence="3" id="KW-1185">Reference proteome</keyword>
<dbReference type="InterPro" id="IPR009836">
    <property type="entry name" value="GRDP-like"/>
</dbReference>
<organism evidence="2 3">
    <name type="scientific">Mycena chlorophos</name>
    <name type="common">Agaric fungus</name>
    <name type="synonym">Agaricus chlorophos</name>
    <dbReference type="NCBI Taxonomy" id="658473"/>
    <lineage>
        <taxon>Eukaryota</taxon>
        <taxon>Fungi</taxon>
        <taxon>Dikarya</taxon>
        <taxon>Basidiomycota</taxon>
        <taxon>Agaricomycotina</taxon>
        <taxon>Agaricomycetes</taxon>
        <taxon>Agaricomycetidae</taxon>
        <taxon>Agaricales</taxon>
        <taxon>Marasmiineae</taxon>
        <taxon>Mycenaceae</taxon>
        <taxon>Mycena</taxon>
    </lineage>
</organism>
<reference evidence="2" key="1">
    <citation type="submission" date="2020-05" db="EMBL/GenBank/DDBJ databases">
        <title>Mycena genomes resolve the evolution of fungal bioluminescence.</title>
        <authorList>
            <person name="Tsai I.J."/>
        </authorList>
    </citation>
    <scope>NUCLEOTIDE SEQUENCE</scope>
    <source>
        <strain evidence="2">110903Hualien_Pintung</strain>
    </source>
</reference>
<protein>
    <submittedName>
        <fullName evidence="2">Uncharacterized protein</fullName>
    </submittedName>
</protein>
<gene>
    <name evidence="2" type="ORF">HMN09_00852200</name>
</gene>
<sequence>MAVPAALATFRVGGKEAKPFVTVPQLKDHLALLNAFAQLRARVERTSAADLGIPYFPPETDKERRWSLFVGFAVERFERWCLALKPAHTEGGFAQIFPPLDVLMVWHTYMLNPGWYAEDLLRISVLQGLKAAGRLFSAALGNGLGQLLATRPTESSVNVRGWAWQTEMPFDIFAAIPVMSAIGKQVQCPECGTLTPTPYLSADGTGYLQLKFARRCANPSCAFIITHDALAMAKLAWDLAMPNTGGPDSVLAGTVFTPGNMNNLVHAVEVKDHLIYFKQPQQNPVTAQVLMRVSGWTLAGLKNLLWKDLVQERRLYHRITAAYSDGRIFSVELVSAVLRQAGFVEKMHKLEWTKPGTFDAYQDEMALYHVIARYHAFLDLMAARPRTFLVPTLDIDLAWHTHQLRSEQYAYDTTKYVNVFVDHDDKVEENRLSTSFDDTGSAWKRRFGVEYTYCGCFLPGTSVGSRLAKLMGSKDHSHTKNPSYLEPPAKTASATHPSAHNAVFRPPAAHKVLNRGRKPTKSKEAQAGGAACVLDPAFLVPVPLFAHPNREANCAAVSGNLSSGERGGCSAVSAFGFLSLAYAYLTTTEFRAHRPVAQITHRPCPKSSNPSLGNRITVSALAPRSGSAWLLLLVQRFWELAGFSIRLQRATAAIAATAITGAIATRAIARTVAVVECLAVVVEEDVAEEEDVVVVEGNGSPHFLHGHVDRAGFASQLGMI</sequence>
<name>A0A8H6SRF8_MYCCL</name>
<dbReference type="AlphaFoldDB" id="A0A8H6SRF8"/>
<feature type="region of interest" description="Disordered" evidence="1">
    <location>
        <begin position="473"/>
        <end position="495"/>
    </location>
</feature>
<comment type="caution">
    <text evidence="2">The sequence shown here is derived from an EMBL/GenBank/DDBJ whole genome shotgun (WGS) entry which is preliminary data.</text>
</comment>
<dbReference type="Proteomes" id="UP000613580">
    <property type="component" value="Unassembled WGS sequence"/>
</dbReference>
<evidence type="ECO:0000256" key="1">
    <source>
        <dbReference type="SAM" id="MobiDB-lite"/>
    </source>
</evidence>
<dbReference type="EMBL" id="JACAZE010000011">
    <property type="protein sequence ID" value="KAF7304498.1"/>
    <property type="molecule type" value="Genomic_DNA"/>
</dbReference>
<dbReference type="PANTHER" id="PTHR34365:SF7">
    <property type="entry name" value="GLYCINE-RICH DOMAIN-CONTAINING PROTEIN 1"/>
    <property type="match status" value="1"/>
</dbReference>
<dbReference type="OrthoDB" id="2684236at2759"/>
<proteinExistence type="predicted"/>